<dbReference type="Pfam" id="PF02678">
    <property type="entry name" value="Pirin"/>
    <property type="match status" value="1"/>
</dbReference>
<dbReference type="InterPro" id="IPR011051">
    <property type="entry name" value="RmlC_Cupin_sf"/>
</dbReference>
<dbReference type="Gene3D" id="2.60.120.10">
    <property type="entry name" value="Jelly Rolls"/>
    <property type="match status" value="2"/>
</dbReference>
<evidence type="ECO:0000313" key="8">
    <source>
        <dbReference type="Proteomes" id="UP000216147"/>
    </source>
</evidence>
<feature type="domain" description="Pirin C-terminal" evidence="6">
    <location>
        <begin position="175"/>
        <end position="277"/>
    </location>
</feature>
<dbReference type="CDD" id="cd02909">
    <property type="entry name" value="cupin_pirin_N"/>
    <property type="match status" value="1"/>
</dbReference>
<dbReference type="AlphaFoldDB" id="A0A258HCI4"/>
<dbReference type="Pfam" id="PF05726">
    <property type="entry name" value="Pirin_C"/>
    <property type="match status" value="1"/>
</dbReference>
<keyword evidence="2" id="KW-0479">Metal-binding</keyword>
<proteinExistence type="inferred from homology"/>
<comment type="cofactor">
    <cofactor evidence="2">
        <name>Fe cation</name>
        <dbReference type="ChEBI" id="CHEBI:24875"/>
    </cofactor>
    <text evidence="2">Binds 1 Fe cation per subunit.</text>
</comment>
<evidence type="ECO:0000259" key="5">
    <source>
        <dbReference type="Pfam" id="PF02678"/>
    </source>
</evidence>
<dbReference type="EMBL" id="NCEQ01000022">
    <property type="protein sequence ID" value="OYX54705.1"/>
    <property type="molecule type" value="Genomic_DNA"/>
</dbReference>
<dbReference type="SUPFAM" id="SSF51182">
    <property type="entry name" value="RmlC-like cupins"/>
    <property type="match status" value="1"/>
</dbReference>
<name>A0A258HCI4_9CAUL</name>
<feature type="binding site" evidence="2">
    <location>
        <position position="100"/>
    </location>
    <ligand>
        <name>Fe cation</name>
        <dbReference type="ChEBI" id="CHEBI:24875"/>
    </ligand>
</feature>
<sequence>MIEMVIDARKKDLGGFEVGRILPFHSRRMVGPFIFLDHMGPAEFAPGADAINVRPHPHIGLSTLTYLFEGEIMHRDSLGYTQAIRPGEVNWMTAGKGITHSERTDPLKKAQGGPMNGMQAWIALPDEAEEVDPSFQHYGEDALPAYENGGLFARLVAGEAYGASANVKTSSPLFYVHWEMQEGVRTAPPPGKGSGGMSERALYVAKGSIEVGDRTFHEGQMIVLEPNAEPTVKSLTQATVMALGGEPVGQRLIWWNFVSSSQARLDQAKEDWKQGRMKLPDEDDLEFIPLPEDSAVTTRSEPIKPEPTHPV</sequence>
<dbReference type="PIRSF" id="PIRSF006232">
    <property type="entry name" value="Pirin"/>
    <property type="match status" value="1"/>
</dbReference>
<evidence type="ECO:0000256" key="2">
    <source>
        <dbReference type="PIRSR" id="PIRSR006232-1"/>
    </source>
</evidence>
<protein>
    <recommendedName>
        <fullName evidence="9">Pirin domain protein</fullName>
    </recommendedName>
</protein>
<dbReference type="Proteomes" id="UP000216147">
    <property type="component" value="Unassembled WGS sequence"/>
</dbReference>
<feature type="binding site" evidence="2">
    <location>
        <position position="102"/>
    </location>
    <ligand>
        <name>Fe cation</name>
        <dbReference type="ChEBI" id="CHEBI:24875"/>
    </ligand>
</feature>
<dbReference type="InterPro" id="IPR008778">
    <property type="entry name" value="Pirin_C_dom"/>
</dbReference>
<evidence type="ECO:0000313" key="7">
    <source>
        <dbReference type="EMBL" id="OYX54705.1"/>
    </source>
</evidence>
<feature type="binding site" evidence="2">
    <location>
        <position position="56"/>
    </location>
    <ligand>
        <name>Fe cation</name>
        <dbReference type="ChEBI" id="CHEBI:24875"/>
    </ligand>
</feature>
<evidence type="ECO:0000256" key="1">
    <source>
        <dbReference type="ARBA" id="ARBA00008416"/>
    </source>
</evidence>
<evidence type="ECO:0000256" key="4">
    <source>
        <dbReference type="SAM" id="MobiDB-lite"/>
    </source>
</evidence>
<dbReference type="InterPro" id="IPR014710">
    <property type="entry name" value="RmlC-like_jellyroll"/>
</dbReference>
<evidence type="ECO:0000259" key="6">
    <source>
        <dbReference type="Pfam" id="PF05726"/>
    </source>
</evidence>
<feature type="binding site" evidence="2">
    <location>
        <position position="58"/>
    </location>
    <ligand>
        <name>Fe cation</name>
        <dbReference type="ChEBI" id="CHEBI:24875"/>
    </ligand>
</feature>
<feature type="compositionally biased region" description="Basic and acidic residues" evidence="4">
    <location>
        <begin position="301"/>
        <end position="311"/>
    </location>
</feature>
<feature type="domain" description="Pirin N-terminal" evidence="5">
    <location>
        <begin position="17"/>
        <end position="122"/>
    </location>
</feature>
<dbReference type="PANTHER" id="PTHR13903">
    <property type="entry name" value="PIRIN-RELATED"/>
    <property type="match status" value="1"/>
</dbReference>
<evidence type="ECO:0008006" key="9">
    <source>
        <dbReference type="Google" id="ProtNLM"/>
    </source>
</evidence>
<organism evidence="7 8">
    <name type="scientific">Brevundimonas subvibrioides</name>
    <dbReference type="NCBI Taxonomy" id="74313"/>
    <lineage>
        <taxon>Bacteria</taxon>
        <taxon>Pseudomonadati</taxon>
        <taxon>Pseudomonadota</taxon>
        <taxon>Alphaproteobacteria</taxon>
        <taxon>Caulobacterales</taxon>
        <taxon>Caulobacteraceae</taxon>
        <taxon>Brevundimonas</taxon>
    </lineage>
</organism>
<dbReference type="InterPro" id="IPR003829">
    <property type="entry name" value="Pirin_N_dom"/>
</dbReference>
<reference evidence="7 8" key="1">
    <citation type="submission" date="2017-03" db="EMBL/GenBank/DDBJ databases">
        <title>Lifting the veil on microbial sulfur biogeochemistry in mining wastewaters.</title>
        <authorList>
            <person name="Kantor R.S."/>
            <person name="Colenbrander Nelson T."/>
            <person name="Marshall S."/>
            <person name="Bennett D."/>
            <person name="Apte S."/>
            <person name="Camacho D."/>
            <person name="Thomas B.C."/>
            <person name="Warren L.A."/>
            <person name="Banfield J.F."/>
        </authorList>
    </citation>
    <scope>NUCLEOTIDE SEQUENCE [LARGE SCALE GENOMIC DNA]</scope>
    <source>
        <strain evidence="7">32-68-21</strain>
    </source>
</reference>
<dbReference type="PANTHER" id="PTHR13903:SF8">
    <property type="entry name" value="PIRIN"/>
    <property type="match status" value="1"/>
</dbReference>
<feature type="region of interest" description="Disordered" evidence="4">
    <location>
        <begin position="277"/>
        <end position="311"/>
    </location>
</feature>
<comment type="caution">
    <text evidence="7">The sequence shown here is derived from an EMBL/GenBank/DDBJ whole genome shotgun (WGS) entry which is preliminary data.</text>
</comment>
<dbReference type="InterPro" id="IPR012093">
    <property type="entry name" value="Pirin"/>
</dbReference>
<dbReference type="GO" id="GO:0046872">
    <property type="term" value="F:metal ion binding"/>
    <property type="evidence" value="ECO:0007669"/>
    <property type="project" value="UniProtKB-KW"/>
</dbReference>
<comment type="similarity">
    <text evidence="1 3">Belongs to the pirin family.</text>
</comment>
<gene>
    <name evidence="7" type="ORF">B7Y86_15785</name>
</gene>
<accession>A0A258HCI4</accession>
<keyword evidence="2" id="KW-0408">Iron</keyword>
<evidence type="ECO:0000256" key="3">
    <source>
        <dbReference type="RuleBase" id="RU003457"/>
    </source>
</evidence>